<proteinExistence type="predicted"/>
<dbReference type="InterPro" id="IPR004695">
    <property type="entry name" value="SLAC1/Mae1/Ssu1/TehA"/>
</dbReference>
<evidence type="ECO:0000313" key="7">
    <source>
        <dbReference type="Proteomes" id="UP000290287"/>
    </source>
</evidence>
<feature type="transmembrane region" description="Helical" evidence="5">
    <location>
        <begin position="54"/>
        <end position="71"/>
    </location>
</feature>
<dbReference type="AlphaFoldDB" id="A0A4Q0YMW8"/>
<dbReference type="GO" id="GO:0005886">
    <property type="term" value="C:plasma membrane"/>
    <property type="evidence" value="ECO:0007669"/>
    <property type="project" value="TreeGrafter"/>
</dbReference>
<feature type="transmembrane region" description="Helical" evidence="5">
    <location>
        <begin position="117"/>
        <end position="137"/>
    </location>
</feature>
<dbReference type="Gene3D" id="1.50.10.150">
    <property type="entry name" value="Voltage-dependent anion channel"/>
    <property type="match status" value="1"/>
</dbReference>
<keyword evidence="3 5" id="KW-1133">Transmembrane helix</keyword>
<keyword evidence="7" id="KW-1185">Reference proteome</keyword>
<reference evidence="6 7" key="1">
    <citation type="submission" date="2017-10" db="EMBL/GenBank/DDBJ databases">
        <title>Nyctiphanis sp. nov., isolated from the stomach of the euphausiid Nyctiphanes simplex (Hansen, 1911) in the Gulf of California.</title>
        <authorList>
            <person name="Gomez-Gil B."/>
            <person name="Aguilar-Mendez M."/>
            <person name="Lopez-Cortes A."/>
            <person name="Gomez-Gutierrez J."/>
            <person name="Roque A."/>
            <person name="Lang E."/>
            <person name="Gonzalez-Castillo A."/>
        </authorList>
    </citation>
    <scope>NUCLEOTIDE SEQUENCE [LARGE SCALE GENOMIC DNA]</scope>
    <source>
        <strain evidence="6 7">CAIM 600</strain>
    </source>
</reference>
<protein>
    <submittedName>
        <fullName evidence="6">Tellurium resistance protein</fullName>
    </submittedName>
</protein>
<dbReference type="GO" id="GO:0046583">
    <property type="term" value="F:monoatomic cation efflux transmembrane transporter activity"/>
    <property type="evidence" value="ECO:0007669"/>
    <property type="project" value="TreeGrafter"/>
</dbReference>
<dbReference type="Pfam" id="PF03595">
    <property type="entry name" value="SLAC1"/>
    <property type="match status" value="1"/>
</dbReference>
<evidence type="ECO:0000256" key="3">
    <source>
        <dbReference type="ARBA" id="ARBA00022989"/>
    </source>
</evidence>
<evidence type="ECO:0000256" key="5">
    <source>
        <dbReference type="SAM" id="Phobius"/>
    </source>
</evidence>
<comment type="caution">
    <text evidence="6">The sequence shown here is derived from an EMBL/GenBank/DDBJ whole genome shotgun (WGS) entry which is preliminary data.</text>
</comment>
<feature type="transmembrane region" description="Helical" evidence="5">
    <location>
        <begin position="83"/>
        <end position="105"/>
    </location>
</feature>
<dbReference type="InterPro" id="IPR038665">
    <property type="entry name" value="Voltage-dep_anion_channel_sf"/>
</dbReference>
<feature type="transmembrane region" description="Helical" evidence="5">
    <location>
        <begin position="262"/>
        <end position="283"/>
    </location>
</feature>
<dbReference type="Proteomes" id="UP000290287">
    <property type="component" value="Unassembled WGS sequence"/>
</dbReference>
<name>A0A4Q0YMW8_9GAMM</name>
<dbReference type="EMBL" id="PEIB01000024">
    <property type="protein sequence ID" value="RXJ72247.1"/>
    <property type="molecule type" value="Genomic_DNA"/>
</dbReference>
<evidence type="ECO:0000256" key="2">
    <source>
        <dbReference type="ARBA" id="ARBA00022692"/>
    </source>
</evidence>
<feature type="transmembrane region" description="Helical" evidence="5">
    <location>
        <begin position="231"/>
        <end position="250"/>
    </location>
</feature>
<dbReference type="OrthoDB" id="309023at2"/>
<dbReference type="PANTHER" id="PTHR37955">
    <property type="entry name" value="TELLURITE RESISTANCE PROTEIN TEHA"/>
    <property type="match status" value="1"/>
</dbReference>
<evidence type="ECO:0000256" key="1">
    <source>
        <dbReference type="ARBA" id="ARBA00004141"/>
    </source>
</evidence>
<gene>
    <name evidence="6" type="ORF">CS022_17025</name>
</gene>
<feature type="transmembrane region" description="Helical" evidence="5">
    <location>
        <begin position="143"/>
        <end position="163"/>
    </location>
</feature>
<feature type="transmembrane region" description="Helical" evidence="5">
    <location>
        <begin position="20"/>
        <end position="42"/>
    </location>
</feature>
<dbReference type="PANTHER" id="PTHR37955:SF1">
    <property type="entry name" value="DEP DOMAIN-CONTAINING PROTEIN"/>
    <property type="match status" value="1"/>
</dbReference>
<comment type="subcellular location">
    <subcellularLocation>
        <location evidence="1">Membrane</location>
        <topology evidence="1">Multi-pass membrane protein</topology>
    </subcellularLocation>
</comment>
<organism evidence="6 7">
    <name type="scientific">Veronia nyctiphanis</name>
    <dbReference type="NCBI Taxonomy" id="1278244"/>
    <lineage>
        <taxon>Bacteria</taxon>
        <taxon>Pseudomonadati</taxon>
        <taxon>Pseudomonadota</taxon>
        <taxon>Gammaproteobacteria</taxon>
        <taxon>Vibrionales</taxon>
        <taxon>Vibrionaceae</taxon>
        <taxon>Veronia</taxon>
    </lineage>
</organism>
<sequence length="302" mass="33762">MAVIGLGIVWSLHLPSFAGQLQLVSTVIGALLVLPVCGKYLLEPNRFLTDIKHPFYGSLMAPMSMSLMLIADYLTQVHVESAAVLLYSAFALHLFMMVMFFSWQLTHFDMKQLYPSWFLYPVGIISSTLAGSKLGFAAESLQLMHICIGAYFCMLPVILYRLAFMGRLPKHCRPVVAIMAAPVNLSLSAYLTNFSDPNPVLAGALGAVGIVMTIFVYLCCISLLRQKFQPGLLALTFPSVISAVAIEKLSQWLATRYEDWQWLSLFGAIELFIATSIVIWLSYQYAHHHRIFSIIKLRIART</sequence>
<keyword evidence="4 5" id="KW-0472">Membrane</keyword>
<accession>A0A4Q0YMW8</accession>
<dbReference type="CDD" id="cd09325">
    <property type="entry name" value="TDT_C4-dicarb_trans"/>
    <property type="match status" value="1"/>
</dbReference>
<evidence type="ECO:0000313" key="6">
    <source>
        <dbReference type="EMBL" id="RXJ72247.1"/>
    </source>
</evidence>
<evidence type="ECO:0000256" key="4">
    <source>
        <dbReference type="ARBA" id="ARBA00023136"/>
    </source>
</evidence>
<feature type="transmembrane region" description="Helical" evidence="5">
    <location>
        <begin position="175"/>
        <end position="194"/>
    </location>
</feature>
<dbReference type="InterPro" id="IPR052951">
    <property type="entry name" value="Tellurite_res_ion_channel"/>
</dbReference>
<keyword evidence="2 5" id="KW-0812">Transmembrane</keyword>
<feature type="transmembrane region" description="Helical" evidence="5">
    <location>
        <begin position="200"/>
        <end position="224"/>
    </location>
</feature>